<keyword evidence="2" id="KW-0378">Hydrolase</keyword>
<reference evidence="2" key="1">
    <citation type="journal article" date="2019" name="Sci. Rep.">
        <title>Draft genome of Tanacetum cinerariifolium, the natural source of mosquito coil.</title>
        <authorList>
            <person name="Yamashiro T."/>
            <person name="Shiraishi A."/>
            <person name="Satake H."/>
            <person name="Nakayama K."/>
        </authorList>
    </citation>
    <scope>NUCLEOTIDE SEQUENCE</scope>
</reference>
<evidence type="ECO:0000313" key="2">
    <source>
        <dbReference type="EMBL" id="GFA46346.1"/>
    </source>
</evidence>
<keyword evidence="2" id="KW-0645">Protease</keyword>
<dbReference type="AlphaFoldDB" id="A0A699JPN0"/>
<name>A0A699JPN0_TANCI</name>
<protein>
    <submittedName>
        <fullName evidence="2">Ulp1 protease family, C-terminal catalytic domain-containing protein</fullName>
    </submittedName>
</protein>
<dbReference type="GO" id="GO:0008233">
    <property type="term" value="F:peptidase activity"/>
    <property type="evidence" value="ECO:0007669"/>
    <property type="project" value="UniProtKB-KW"/>
</dbReference>
<accession>A0A699JPN0</accession>
<feature type="compositionally biased region" description="Polar residues" evidence="1">
    <location>
        <begin position="238"/>
        <end position="249"/>
    </location>
</feature>
<evidence type="ECO:0000256" key="1">
    <source>
        <dbReference type="SAM" id="MobiDB-lite"/>
    </source>
</evidence>
<dbReference type="GO" id="GO:0006508">
    <property type="term" value="P:proteolysis"/>
    <property type="evidence" value="ECO:0007669"/>
    <property type="project" value="UniProtKB-KW"/>
</dbReference>
<dbReference type="EMBL" id="BKCJ010428532">
    <property type="protein sequence ID" value="GFA46346.1"/>
    <property type="molecule type" value="Genomic_DNA"/>
</dbReference>
<comment type="caution">
    <text evidence="2">The sequence shown here is derived from an EMBL/GenBank/DDBJ whole genome shotgun (WGS) entry which is preliminary data.</text>
</comment>
<sequence>MGKADGLKGQICLDVVRRLREDSVISDIDWCGYIYDCLRDCKLPSGTNHHLGPLTFLIALFKRAEEKLVAICSERVILENLMRKASSDYPGDQKFIELQEKYVQVFRDPISFDVDVDARNDCNGDDDGDDDNDNDYDGNGDEEDVNEGDKYPNGSNSSFGFSKISLDDFRNDSDPTGIESVDPTAQETVVEVNPAEECELMSTSENYTQWLDKNADLVGEGDLFGDNSATLESMNQEITPEKLSTQKASPSPKKGDVKPTSYLLSPYMNKKTNVVPKITRLEFILGNSLFALQGDKMVIQGESHEIHSKSHVIYSESHVIHSESHVIQFESHVIQII</sequence>
<organism evidence="2">
    <name type="scientific">Tanacetum cinerariifolium</name>
    <name type="common">Dalmatian daisy</name>
    <name type="synonym">Chrysanthemum cinerariifolium</name>
    <dbReference type="NCBI Taxonomy" id="118510"/>
    <lineage>
        <taxon>Eukaryota</taxon>
        <taxon>Viridiplantae</taxon>
        <taxon>Streptophyta</taxon>
        <taxon>Embryophyta</taxon>
        <taxon>Tracheophyta</taxon>
        <taxon>Spermatophyta</taxon>
        <taxon>Magnoliopsida</taxon>
        <taxon>eudicotyledons</taxon>
        <taxon>Gunneridae</taxon>
        <taxon>Pentapetalae</taxon>
        <taxon>asterids</taxon>
        <taxon>campanulids</taxon>
        <taxon>Asterales</taxon>
        <taxon>Asteraceae</taxon>
        <taxon>Asteroideae</taxon>
        <taxon>Anthemideae</taxon>
        <taxon>Anthemidinae</taxon>
        <taxon>Tanacetum</taxon>
    </lineage>
</organism>
<proteinExistence type="predicted"/>
<gene>
    <name evidence="2" type="ORF">Tci_618318</name>
</gene>
<feature type="region of interest" description="Disordered" evidence="1">
    <location>
        <begin position="238"/>
        <end position="257"/>
    </location>
</feature>
<feature type="region of interest" description="Disordered" evidence="1">
    <location>
        <begin position="117"/>
        <end position="159"/>
    </location>
</feature>
<feature type="compositionally biased region" description="Acidic residues" evidence="1">
    <location>
        <begin position="123"/>
        <end position="146"/>
    </location>
</feature>